<dbReference type="AlphaFoldDB" id="A0A8T1E9H0"/>
<comment type="caution">
    <text evidence="1">The sequence shown here is derived from an EMBL/GenBank/DDBJ whole genome shotgun (WGS) entry which is preliminary data.</text>
</comment>
<dbReference type="EMBL" id="RCMK01000111">
    <property type="protein sequence ID" value="KAG2948409.1"/>
    <property type="molecule type" value="Genomic_DNA"/>
</dbReference>
<accession>A0A8T1E9H0</accession>
<proteinExistence type="predicted"/>
<sequence>MRRGLAVGVEDSATSRAIGHVIVRGDLAPVRAFLERSHDASLGCCALVLALLLG</sequence>
<organism evidence="1 2">
    <name type="scientific">Phytophthora cactorum</name>
    <dbReference type="NCBI Taxonomy" id="29920"/>
    <lineage>
        <taxon>Eukaryota</taxon>
        <taxon>Sar</taxon>
        <taxon>Stramenopiles</taxon>
        <taxon>Oomycota</taxon>
        <taxon>Peronosporomycetes</taxon>
        <taxon>Peronosporales</taxon>
        <taxon>Peronosporaceae</taxon>
        <taxon>Phytophthora</taxon>
    </lineage>
</organism>
<name>A0A8T1E9H0_9STRA</name>
<evidence type="ECO:0000313" key="2">
    <source>
        <dbReference type="Proteomes" id="UP000736787"/>
    </source>
</evidence>
<dbReference type="Proteomes" id="UP000736787">
    <property type="component" value="Unassembled WGS sequence"/>
</dbReference>
<protein>
    <submittedName>
        <fullName evidence="1">Uncharacterized protein</fullName>
    </submittedName>
</protein>
<gene>
    <name evidence="1" type="ORF">PC117_g6063</name>
</gene>
<reference evidence="1" key="1">
    <citation type="submission" date="2018-10" db="EMBL/GenBank/DDBJ databases">
        <title>Effector identification in a new, highly contiguous assembly of the strawberry crown rot pathogen Phytophthora cactorum.</title>
        <authorList>
            <person name="Armitage A.D."/>
            <person name="Nellist C.F."/>
            <person name="Bates H."/>
            <person name="Vickerstaff R.J."/>
            <person name="Harrison R.J."/>
        </authorList>
    </citation>
    <scope>NUCLEOTIDE SEQUENCE</scope>
    <source>
        <strain evidence="1">4040</strain>
    </source>
</reference>
<evidence type="ECO:0000313" key="1">
    <source>
        <dbReference type="EMBL" id="KAG2948409.1"/>
    </source>
</evidence>